<gene>
    <name evidence="1" type="ORF">E5357_01970</name>
</gene>
<comment type="caution">
    <text evidence="1">The sequence shown here is derived from an EMBL/GenBank/DDBJ whole genome shotgun (WGS) entry which is preliminary data.</text>
</comment>
<accession>A0AC61R2J9</accession>
<proteinExistence type="predicted"/>
<reference evidence="1" key="1">
    <citation type="submission" date="2019-04" db="EMBL/GenBank/DDBJ databases">
        <title>Microbes associate with the intestines of laboratory mice.</title>
        <authorList>
            <person name="Navarre W."/>
            <person name="Wong E."/>
            <person name="Huang K."/>
            <person name="Tropini C."/>
            <person name="Ng K."/>
            <person name="Yu B."/>
        </authorList>
    </citation>
    <scope>NUCLEOTIDE SEQUENCE</scope>
    <source>
        <strain evidence="1">NM72_1-8</strain>
    </source>
</reference>
<dbReference type="EMBL" id="SRZB01000002">
    <property type="protein sequence ID" value="TGY00295.1"/>
    <property type="molecule type" value="Genomic_DNA"/>
</dbReference>
<protein>
    <submittedName>
        <fullName evidence="1">Uncharacterized protein</fullName>
    </submittedName>
</protein>
<evidence type="ECO:0000313" key="1">
    <source>
        <dbReference type="EMBL" id="TGY00295.1"/>
    </source>
</evidence>
<evidence type="ECO:0000313" key="2">
    <source>
        <dbReference type="Proteomes" id="UP000307720"/>
    </source>
</evidence>
<organism evidence="1 2">
    <name type="scientific">Hominisplanchenecus murintestinalis</name>
    <dbReference type="NCBI Taxonomy" id="2941517"/>
    <lineage>
        <taxon>Bacteria</taxon>
        <taxon>Bacillati</taxon>
        <taxon>Bacillota</taxon>
        <taxon>Clostridia</taxon>
        <taxon>Lachnospirales</taxon>
        <taxon>Lachnospiraceae</taxon>
        <taxon>Hominisplanchenecus</taxon>
    </lineage>
</organism>
<keyword evidence="2" id="KW-1185">Reference proteome</keyword>
<name>A0AC61R2J9_9FIRM</name>
<dbReference type="Proteomes" id="UP000307720">
    <property type="component" value="Unassembled WGS sequence"/>
</dbReference>
<sequence>MHENFTGKAGEHLRINALELFNFRNIEDSRISFEDKKFVVLIGDNGSGKTALLESITKVFAPILRTVNQEAMKECDLTNTDIMYGMTGTAIAAKITLDGEGYSWMNKRRNSSIEPFDKRIEKKDKEYSDSKKLKAKYAECLSRNQLPLVLYYGTDRILRGIPQRGHIKNFEIKDALKNCFDNTNYFRDFYDWFKTEEDIELRNLRQNSHCRNPRLDCVRTALERMIKGYSNLRIELSPSRMVMTNAAGIDLQIDQLSGGYKAVLSVTADIAKRLAQANPVSDNPLEEEAVILIDELDLHLHPKWQKSIVEDLKRTFPNCQFIVSTHSPFIIQSLNADELFDISEMKYADEAGSYNGWSIEEIQEAKMGVEARTPKFCNLLQQFTNAVDEEELGNARRLYEQLVRMAHPESYERKVLDMDMEMIAVDDKID</sequence>